<evidence type="ECO:0000256" key="1">
    <source>
        <dbReference type="SAM" id="Phobius"/>
    </source>
</evidence>
<reference evidence="2" key="1">
    <citation type="journal article" date="2013" name="J. Eukaryot. Microbiol.">
        <title>The Mitochondrial Genome and a 60-kb Nuclear DNA Segment from Naegleria fowleri, the Causative Agent of Primary Amoebic Meningoencephalitis.</title>
        <authorList>
            <person name="Herman E.K."/>
            <person name="Greninger A.L."/>
            <person name="Visvesvara G.S."/>
            <person name="Marciano-Cabral F."/>
            <person name="Dacks J.B."/>
            <person name="Chiu C.Y."/>
        </authorList>
    </citation>
    <scope>NUCLEOTIDE SEQUENCE</scope>
</reference>
<feature type="transmembrane region" description="Helical" evidence="1">
    <location>
        <begin position="276"/>
        <end position="298"/>
    </location>
</feature>
<dbReference type="EMBL" id="KX580902">
    <property type="protein sequence ID" value="AOS85607.1"/>
    <property type="molecule type" value="Genomic_DNA"/>
</dbReference>
<evidence type="ECO:0000313" key="2">
    <source>
        <dbReference type="EMBL" id="AFP72331.1"/>
    </source>
</evidence>
<name>M4H5S2_NAEFO</name>
<accession>M4H5S2</accession>
<dbReference type="RefSeq" id="YP_007890058.1">
    <property type="nucleotide sequence ID" value="NC_021104.1"/>
</dbReference>
<keyword evidence="1" id="KW-0472">Membrane</keyword>
<gene>
    <name evidence="2" type="primary">orf504</name>
</gene>
<keyword evidence="1" id="KW-1133">Transmembrane helix</keyword>
<evidence type="ECO:0000313" key="4">
    <source>
        <dbReference type="EMBL" id="AOS85653.1"/>
    </source>
</evidence>
<reference evidence="4" key="3">
    <citation type="submission" date="2016-07" db="EMBL/GenBank/DDBJ databases">
        <title>genome sequences of Naegleria fowleri mitochondria.</title>
        <authorList>
            <person name="Greninger A.L."/>
            <person name="Jerome K."/>
            <person name="Dixon T."/>
        </authorList>
    </citation>
    <scope>NUCLEOTIDE SEQUENCE</scope>
    <source>
        <strain evidence="4">V419</strain>
    </source>
</reference>
<protein>
    <submittedName>
        <fullName evidence="2">Orf504</fullName>
    </submittedName>
</protein>
<feature type="transmembrane region" description="Helical" evidence="1">
    <location>
        <begin position="310"/>
        <end position="337"/>
    </location>
</feature>
<dbReference type="AlphaFoldDB" id="M4H5S2"/>
<keyword evidence="2" id="KW-0496">Mitochondrion</keyword>
<dbReference type="GeneID" id="15332097"/>
<evidence type="ECO:0000313" key="3">
    <source>
        <dbReference type="EMBL" id="AOS85607.1"/>
    </source>
</evidence>
<geneLocation type="mitochondrion" evidence="2"/>
<organism evidence="2">
    <name type="scientific">Naegleria fowleri</name>
    <name type="common">Brain eating amoeba</name>
    <dbReference type="NCBI Taxonomy" id="5763"/>
    <lineage>
        <taxon>Eukaryota</taxon>
        <taxon>Discoba</taxon>
        <taxon>Heterolobosea</taxon>
        <taxon>Tetramitia</taxon>
        <taxon>Eutetramitia</taxon>
        <taxon>Vahlkampfiidae</taxon>
        <taxon>Naegleria</taxon>
    </lineage>
</organism>
<sequence length="527" mass="64898">MLWYIISYPFNWVYDQLEYLFYVYILPMYTGLPTANGWNPKYVRKELILIWDPTSPINISYKDFINSYNDELKEVGFEVTKGGHLRRIVSPQMYYANPEQSLKWGDNALKWYLREIELGLEEYRKELTLDPFGCTRYVGTIRLFGRVILSYNIQSRAFLFRTYEIDVIDILLSIIVILFFLIIYIVFYHLKKLTLKNKVLLHFMLTGMNEEDYYYDARTLKEMKEKEREEIIAKRKYALEKINQYNNSISANEMNEAWREGRTVSPKFYTGIEIDYCFYEFSCISSELCIIMFIYLLLEKAYALFHYYIYTFYILNMELFTYVFVYLFGFLSVFFWFRLKKEKRQATHRWVEVDHYVSHFLNHFFRTLCWLNLYKLVCGVSICWYVFFYILAMLWIYFGNDSCDYFMGWNQDYRIDIYYNQTRFHMWWPRSLMNQTWHHFYITLMKPIHTLLLYILLYITLPFIAIFLKWVYYQNKIHVYINNKFFFWNSKKYTIDEIKEQWKKDRIINYIKEEEAKRNKEKKITFS</sequence>
<dbReference type="EMBL" id="JX174181">
    <property type="protein sequence ID" value="AFP72331.1"/>
    <property type="molecule type" value="Genomic_DNA"/>
</dbReference>
<keyword evidence="1" id="KW-0812">Transmembrane</keyword>
<proteinExistence type="predicted"/>
<feature type="transmembrane region" description="Helical" evidence="1">
    <location>
        <begin position="451"/>
        <end position="472"/>
    </location>
</feature>
<feature type="transmembrane region" description="Helical" evidence="1">
    <location>
        <begin position="373"/>
        <end position="398"/>
    </location>
</feature>
<dbReference type="EMBL" id="KX580903">
    <property type="protein sequence ID" value="AOS85653.1"/>
    <property type="molecule type" value="Genomic_DNA"/>
</dbReference>
<feature type="transmembrane region" description="Helical" evidence="1">
    <location>
        <begin position="170"/>
        <end position="190"/>
    </location>
</feature>
<dbReference type="VEuPathDB" id="AmoebaDB:NF0131300"/>
<reference evidence="3" key="2">
    <citation type="submission" date="2016-07" db="EMBL/GenBank/DDBJ databases">
        <title>genome sequence of Naegleria fowleri mitochondria.</title>
        <authorList>
            <person name="Greninger A.L."/>
            <person name="Jerome K."/>
            <person name="Dixon T."/>
        </authorList>
    </citation>
    <scope>NUCLEOTIDE SEQUENCE</scope>
    <source>
        <strain evidence="3">V511</strain>
    </source>
</reference>